<protein>
    <submittedName>
        <fullName evidence="1">Uncharacterized protein</fullName>
    </submittedName>
</protein>
<reference evidence="1 2" key="1">
    <citation type="submission" date="2018-04" db="EMBL/GenBank/DDBJ databases">
        <title>Thalassorhabdus spongiae gen. nov., sp. nov., isolated from a marine sponge in South-West Iceland.</title>
        <authorList>
            <person name="Knobloch S."/>
            <person name="Daussin A."/>
            <person name="Johannsson R."/>
            <person name="Marteinsson V.T."/>
        </authorList>
    </citation>
    <scope>NUCLEOTIDE SEQUENCE [LARGE SCALE GENOMIC DNA]</scope>
    <source>
        <strain evidence="1 2">Hp12</strain>
    </source>
</reference>
<evidence type="ECO:0000313" key="1">
    <source>
        <dbReference type="EMBL" id="PVZ69034.1"/>
    </source>
</evidence>
<comment type="caution">
    <text evidence="1">The sequence shown here is derived from an EMBL/GenBank/DDBJ whole genome shotgun (WGS) entry which is preliminary data.</text>
</comment>
<evidence type="ECO:0000313" key="2">
    <source>
        <dbReference type="Proteomes" id="UP000244906"/>
    </source>
</evidence>
<accession>A0A2V1GXN8</accession>
<dbReference type="AlphaFoldDB" id="A0A2V1GXN8"/>
<dbReference type="EMBL" id="QDDL01000004">
    <property type="protein sequence ID" value="PVZ69034.1"/>
    <property type="molecule type" value="Genomic_DNA"/>
</dbReference>
<keyword evidence="2" id="KW-1185">Reference proteome</keyword>
<proteinExistence type="predicted"/>
<sequence>MSHWLNSNPELTQLLCPGEMPSSSADSGENYAVFQQTPMIDWNHLTLFNLISGPKQASGLFYTDHYTARPMVDKNHKPLNFAGEFHTGKDGQLTFTINGDRWILLTQPFVHARPFTEYMSLVNEH</sequence>
<name>A0A2V1GXN8_9GAMM</name>
<gene>
    <name evidence="1" type="ORF">DC094_12440</name>
</gene>
<organism evidence="1 2">
    <name type="scientific">Pelagibaculum spongiae</name>
    <dbReference type="NCBI Taxonomy" id="2080658"/>
    <lineage>
        <taxon>Bacteria</taxon>
        <taxon>Pseudomonadati</taxon>
        <taxon>Pseudomonadota</taxon>
        <taxon>Gammaproteobacteria</taxon>
        <taxon>Oceanospirillales</taxon>
        <taxon>Pelagibaculum</taxon>
    </lineage>
</organism>
<dbReference type="Proteomes" id="UP000244906">
    <property type="component" value="Unassembled WGS sequence"/>
</dbReference>
<dbReference type="RefSeq" id="WP_116687416.1">
    <property type="nucleotide sequence ID" value="NZ_CAWNYD010000004.1"/>
</dbReference>